<evidence type="ECO:0000259" key="12">
    <source>
        <dbReference type="Pfam" id="PF02705"/>
    </source>
</evidence>
<evidence type="ECO:0000256" key="8">
    <source>
        <dbReference type="ARBA" id="ARBA00022989"/>
    </source>
</evidence>
<keyword evidence="7 11" id="KW-0630">Potassium</keyword>
<dbReference type="GO" id="GO:0005886">
    <property type="term" value="C:plasma membrane"/>
    <property type="evidence" value="ECO:0007669"/>
    <property type="project" value="UniProtKB-SubCell"/>
</dbReference>
<name>A0A2S0RFI6_9FLAO</name>
<evidence type="ECO:0000313" key="15">
    <source>
        <dbReference type="Proteomes" id="UP000244193"/>
    </source>
</evidence>
<feature type="transmembrane region" description="Helical" evidence="11">
    <location>
        <begin position="335"/>
        <end position="355"/>
    </location>
</feature>
<dbReference type="Proteomes" id="UP000244193">
    <property type="component" value="Chromosome"/>
</dbReference>
<evidence type="ECO:0000313" key="14">
    <source>
        <dbReference type="EMBL" id="AWA30426.1"/>
    </source>
</evidence>
<accession>A0A2S0RFI6</accession>
<keyword evidence="3 11" id="KW-1003">Cell membrane</keyword>
<dbReference type="Pfam" id="PF02705">
    <property type="entry name" value="K_trans"/>
    <property type="match status" value="1"/>
</dbReference>
<dbReference type="GO" id="GO:0015293">
    <property type="term" value="F:symporter activity"/>
    <property type="evidence" value="ECO:0007669"/>
    <property type="project" value="UniProtKB-UniRule"/>
</dbReference>
<keyword evidence="8 11" id="KW-1133">Transmembrane helix</keyword>
<evidence type="ECO:0000256" key="11">
    <source>
        <dbReference type="HAMAP-Rule" id="MF_01522"/>
    </source>
</evidence>
<feature type="transmembrane region" description="Helical" evidence="11">
    <location>
        <begin position="131"/>
        <end position="151"/>
    </location>
</feature>
<dbReference type="InterPro" id="IPR053952">
    <property type="entry name" value="K_trans_C"/>
</dbReference>
<feature type="domain" description="K+ potassium transporter integral membrane" evidence="12">
    <location>
        <begin position="17"/>
        <end position="454"/>
    </location>
</feature>
<feature type="transmembrane region" description="Helical" evidence="11">
    <location>
        <begin position="238"/>
        <end position="260"/>
    </location>
</feature>
<evidence type="ECO:0000256" key="10">
    <source>
        <dbReference type="ARBA" id="ARBA00023136"/>
    </source>
</evidence>
<dbReference type="OrthoDB" id="9805577at2"/>
<evidence type="ECO:0000256" key="6">
    <source>
        <dbReference type="ARBA" id="ARBA00022847"/>
    </source>
</evidence>
<dbReference type="KEGG" id="fmg:HYN48_10180"/>
<dbReference type="Pfam" id="PF22776">
    <property type="entry name" value="K_trans_C"/>
    <property type="match status" value="1"/>
</dbReference>
<dbReference type="HAMAP" id="MF_01522">
    <property type="entry name" value="Kup"/>
    <property type="match status" value="1"/>
</dbReference>
<feature type="transmembrane region" description="Helical" evidence="11">
    <location>
        <begin position="367"/>
        <end position="386"/>
    </location>
</feature>
<comment type="similarity">
    <text evidence="11">Belongs to the HAK/KUP transporter (TC 2.A.72) family.</text>
</comment>
<feature type="transmembrane region" description="Helical" evidence="11">
    <location>
        <begin position="393"/>
        <end position="415"/>
    </location>
</feature>
<dbReference type="RefSeq" id="WP_108371340.1">
    <property type="nucleotide sequence ID" value="NZ_CP028811.1"/>
</dbReference>
<proteinExistence type="inferred from homology"/>
<feature type="domain" description="K+ potassium transporter C-terminal" evidence="13">
    <location>
        <begin position="476"/>
        <end position="632"/>
    </location>
</feature>
<keyword evidence="5 11" id="KW-0812">Transmembrane</keyword>
<evidence type="ECO:0000256" key="2">
    <source>
        <dbReference type="ARBA" id="ARBA00022448"/>
    </source>
</evidence>
<evidence type="ECO:0000256" key="5">
    <source>
        <dbReference type="ARBA" id="ARBA00022692"/>
    </source>
</evidence>
<reference evidence="14 15" key="1">
    <citation type="submission" date="2018-04" db="EMBL/GenBank/DDBJ databases">
        <title>Genome sequencing of Flavobacterium sp. HYN0048.</title>
        <authorList>
            <person name="Yi H."/>
            <person name="Baek C."/>
        </authorList>
    </citation>
    <scope>NUCLEOTIDE SEQUENCE [LARGE SCALE GENOMIC DNA]</scope>
    <source>
        <strain evidence="14 15">HYN0048</strain>
    </source>
</reference>
<dbReference type="InterPro" id="IPR023051">
    <property type="entry name" value="Kup"/>
</dbReference>
<dbReference type="InterPro" id="IPR053951">
    <property type="entry name" value="K_trans_N"/>
</dbReference>
<organism evidence="14 15">
    <name type="scientific">Flavobacterium magnum</name>
    <dbReference type="NCBI Taxonomy" id="2162713"/>
    <lineage>
        <taxon>Bacteria</taxon>
        <taxon>Pseudomonadati</taxon>
        <taxon>Bacteroidota</taxon>
        <taxon>Flavobacteriia</taxon>
        <taxon>Flavobacteriales</taxon>
        <taxon>Flavobacteriaceae</taxon>
        <taxon>Flavobacterium</taxon>
    </lineage>
</organism>
<evidence type="ECO:0000256" key="4">
    <source>
        <dbReference type="ARBA" id="ARBA00022538"/>
    </source>
</evidence>
<keyword evidence="15" id="KW-1185">Reference proteome</keyword>
<keyword evidence="4 11" id="KW-0633">Potassium transport</keyword>
<keyword evidence="2 11" id="KW-0813">Transport</keyword>
<dbReference type="InterPro" id="IPR003855">
    <property type="entry name" value="K+_transporter"/>
</dbReference>
<feature type="transmembrane region" description="Helical" evidence="11">
    <location>
        <begin position="97"/>
        <end position="119"/>
    </location>
</feature>
<feature type="transmembrane region" description="Helical" evidence="11">
    <location>
        <begin position="421"/>
        <end position="442"/>
    </location>
</feature>
<dbReference type="EMBL" id="CP028811">
    <property type="protein sequence ID" value="AWA30426.1"/>
    <property type="molecule type" value="Genomic_DNA"/>
</dbReference>
<keyword evidence="10 11" id="KW-0472">Membrane</keyword>
<keyword evidence="9 11" id="KW-0406">Ion transport</keyword>
<evidence type="ECO:0000256" key="3">
    <source>
        <dbReference type="ARBA" id="ARBA00022475"/>
    </source>
</evidence>
<evidence type="ECO:0000256" key="7">
    <source>
        <dbReference type="ARBA" id="ARBA00022958"/>
    </source>
</evidence>
<evidence type="ECO:0000256" key="1">
    <source>
        <dbReference type="ARBA" id="ARBA00004141"/>
    </source>
</evidence>
<evidence type="ECO:0000256" key="9">
    <source>
        <dbReference type="ARBA" id="ARBA00023065"/>
    </source>
</evidence>
<feature type="transmembrane region" description="Helical" evidence="11">
    <location>
        <begin position="289"/>
        <end position="314"/>
    </location>
</feature>
<feature type="transmembrane region" description="Helical" evidence="11">
    <location>
        <begin position="195"/>
        <end position="217"/>
    </location>
</feature>
<sequence>MGSHKSHLNKLTLGGLLVTLGIIYGDIGTSPLYVMKAIVGDDPIAADVVLGGISCIFWTLTLQTTIKYVIITLNADNNGEGGIFALYALVRRTKVKWLIVPAVIGGSALLADGIITPPISVSSAVEGLNTFYPGLDTVPYVIAILIILFSIQQFGTNLVGKFFAPLMLIWFSMLGVLGVSMIYGHAEIFKALNPYYAYELLVAHPDGIFLLGAVFLCTTGAEALYSDMGHCGRKNIRVSWIFVKTMLVLNYFGQAAYLMAHQGEKLVNLGRGNNGNPFYLIMPDWFQPFGIVIATMAAVIASQALISGSFTLINEAMRLSFWPKVRIKYPSDHKGQLYIPSINWLLLTGCIMVVWHFEESSKMEAAYGLSIVLCMIMTTVLLNYFMIMKRIKWYFIGAIITLYLAIEFAFLFANIQKFREGGYVTVFIALALIGIMATWYRAKKISKNYTKMVKIENYKKVLNELSSDLTIPKYATHLVYMTNSARTDEIEEKVLYSILQKRPKRADLYWFIHVNILNEPYKTEYKVTEIIKDDLIRIDFNLGFREPTKINIMFKEVVKDLVKNGEVDITSRYDSLSRNNIIGDFKFVLSEKFLSNDSEMRWDEKIIMNTYFFFKKLSLSEEKAFGLDSSSVKIEKFPMVLHPPESICMKRVHNNH</sequence>
<dbReference type="AlphaFoldDB" id="A0A2S0RFI6"/>
<comment type="catalytic activity">
    <reaction evidence="11">
        <text>K(+)(in) + H(+)(in) = K(+)(out) + H(+)(out)</text>
        <dbReference type="Rhea" id="RHEA:28490"/>
        <dbReference type="ChEBI" id="CHEBI:15378"/>
        <dbReference type="ChEBI" id="CHEBI:29103"/>
    </reaction>
</comment>
<evidence type="ECO:0000259" key="13">
    <source>
        <dbReference type="Pfam" id="PF22776"/>
    </source>
</evidence>
<feature type="transmembrane region" description="Helical" evidence="11">
    <location>
        <begin position="44"/>
        <end position="62"/>
    </location>
</feature>
<protein>
    <recommendedName>
        <fullName evidence="11">Probable potassium transport system protein Kup</fullName>
    </recommendedName>
</protein>
<dbReference type="PANTHER" id="PTHR30540">
    <property type="entry name" value="OSMOTIC STRESS POTASSIUM TRANSPORTER"/>
    <property type="match status" value="1"/>
</dbReference>
<feature type="transmembrane region" description="Helical" evidence="11">
    <location>
        <begin position="163"/>
        <end position="183"/>
    </location>
</feature>
<dbReference type="PANTHER" id="PTHR30540:SF83">
    <property type="entry name" value="K+ POTASSIUM TRANSPORTER"/>
    <property type="match status" value="1"/>
</dbReference>
<dbReference type="GO" id="GO:0015079">
    <property type="term" value="F:potassium ion transmembrane transporter activity"/>
    <property type="evidence" value="ECO:0007669"/>
    <property type="project" value="UniProtKB-UniRule"/>
</dbReference>
<comment type="function">
    <text evidence="11">Transport of potassium into the cell. Likely operates as a K(+):H(+) symporter.</text>
</comment>
<comment type="subcellular location">
    <subcellularLocation>
        <location evidence="11">Cell membrane</location>
        <topology evidence="11">Multi-pass membrane protein</topology>
    </subcellularLocation>
    <subcellularLocation>
        <location evidence="1">Membrane</location>
        <topology evidence="1">Multi-pass membrane protein</topology>
    </subcellularLocation>
</comment>
<keyword evidence="6 11" id="KW-0769">Symport</keyword>
<gene>
    <name evidence="11" type="primary">kup</name>
    <name evidence="14" type="ORF">HYN48_10180</name>
</gene>